<proteinExistence type="predicted"/>
<dbReference type="SUPFAM" id="SSF53474">
    <property type="entry name" value="alpha/beta-Hydrolases"/>
    <property type="match status" value="1"/>
</dbReference>
<organism evidence="1 2">
    <name type="scientific">Gymnopus androsaceus JB14</name>
    <dbReference type="NCBI Taxonomy" id="1447944"/>
    <lineage>
        <taxon>Eukaryota</taxon>
        <taxon>Fungi</taxon>
        <taxon>Dikarya</taxon>
        <taxon>Basidiomycota</taxon>
        <taxon>Agaricomycotina</taxon>
        <taxon>Agaricomycetes</taxon>
        <taxon>Agaricomycetidae</taxon>
        <taxon>Agaricales</taxon>
        <taxon>Marasmiineae</taxon>
        <taxon>Omphalotaceae</taxon>
        <taxon>Gymnopus</taxon>
    </lineage>
</organism>
<dbReference type="AlphaFoldDB" id="A0A6A4I9U2"/>
<dbReference type="InterPro" id="IPR029058">
    <property type="entry name" value="AB_hydrolase_fold"/>
</dbReference>
<keyword evidence="2" id="KW-1185">Reference proteome</keyword>
<sequence length="364" mass="40751">MSFERKTVAYKTLHFPGDSHDVLLDIYLPISAILHSKLKDSQNGSNHKLAVLIYFHGGGLTVGNRISWFPTWLQKRITDAGHIFISPDYRLIPSGSTTGHDIFEDIKDVFRFIVNYSSELPSDSSNSSSTPKIRLEIDPDRIAAILSLYGMGGNFLTPHYYLPKNSVFFQGREILDPTLFEDLRYPECQSSSSRVITDSPNTYFPPDSPDIVGKPGSLTNTGPPGFPSNRRMFLGRLYLQLGEYLDYYTGEHEPTSLSAAIRKEAQQSASSSENSRNLQECLAHIIPSQHLHLFPSLLPAHAYASWPPHLHGLLRKAGVTSVMSVAEGMEHSFDYQPAAEVVHKEEFDRIGRWLDGFLKPIASN</sequence>
<accession>A0A6A4I9U2</accession>
<protein>
    <submittedName>
        <fullName evidence="1">Alpha/beta-hydrolase</fullName>
    </submittedName>
</protein>
<dbReference type="EMBL" id="ML769389">
    <property type="protein sequence ID" value="KAE9408882.1"/>
    <property type="molecule type" value="Genomic_DNA"/>
</dbReference>
<gene>
    <name evidence="1" type="ORF">BT96DRAFT_913592</name>
</gene>
<evidence type="ECO:0000313" key="1">
    <source>
        <dbReference type="EMBL" id="KAE9408882.1"/>
    </source>
</evidence>
<dbReference type="Gene3D" id="3.40.50.1820">
    <property type="entry name" value="alpha/beta hydrolase"/>
    <property type="match status" value="1"/>
</dbReference>
<reference evidence="1" key="1">
    <citation type="journal article" date="2019" name="Environ. Microbiol.">
        <title>Fungal ecological strategies reflected in gene transcription - a case study of two litter decomposers.</title>
        <authorList>
            <person name="Barbi F."/>
            <person name="Kohler A."/>
            <person name="Barry K."/>
            <person name="Baskaran P."/>
            <person name="Daum C."/>
            <person name="Fauchery L."/>
            <person name="Ihrmark K."/>
            <person name="Kuo A."/>
            <person name="LaButti K."/>
            <person name="Lipzen A."/>
            <person name="Morin E."/>
            <person name="Grigoriev I.V."/>
            <person name="Henrissat B."/>
            <person name="Lindahl B."/>
            <person name="Martin F."/>
        </authorList>
    </citation>
    <scope>NUCLEOTIDE SEQUENCE</scope>
    <source>
        <strain evidence="1">JB14</strain>
    </source>
</reference>
<dbReference type="Proteomes" id="UP000799118">
    <property type="component" value="Unassembled WGS sequence"/>
</dbReference>
<dbReference type="OrthoDB" id="19653at2759"/>
<name>A0A6A4I9U2_9AGAR</name>
<evidence type="ECO:0000313" key="2">
    <source>
        <dbReference type="Proteomes" id="UP000799118"/>
    </source>
</evidence>